<dbReference type="Proteomes" id="UP000186914">
    <property type="component" value="Unassembled WGS sequence"/>
</dbReference>
<sequence length="319" mass="35453">MTSMNTRIQSIILILMILLSLIGINYLAGMTKAARRTEFSVHQDGQCHTVTPLGNGSNSVQDFYDYRNNETDPYSDKYSSFGTNPYQKNQVSNLFLYRGSNGLNLVFLHDKLGTNDSHSSTITMNISGLPAGSWVVRDDWYGRGRQDDNWGRWGNSGSGNEIDWMWAPGRTDGGAYQGLENLGLNDTIRITPRFNERATYWEQWPFSGGNNRTQGWQLISADGQVVSLDMDTTITIQAGSCNGSQDPTTSVFLSETHGTTDRTPNITESQQTTQTTSSPISQSSTQSKSSSNKGQPGFRMITAPLAFFIILILFITKRY</sequence>
<keyword evidence="2" id="KW-0472">Membrane</keyword>
<name>A0A1N7FEG1_9EURY</name>
<evidence type="ECO:0000256" key="1">
    <source>
        <dbReference type="SAM" id="MobiDB-lite"/>
    </source>
</evidence>
<gene>
    <name evidence="3" type="ORF">SAMN05421858_5003</name>
</gene>
<dbReference type="AlphaFoldDB" id="A0A1N7FEG1"/>
<keyword evidence="2" id="KW-0812">Transmembrane</keyword>
<accession>A0A1N7FEG1</accession>
<evidence type="ECO:0000313" key="4">
    <source>
        <dbReference type="Proteomes" id="UP000186914"/>
    </source>
</evidence>
<dbReference type="EMBL" id="FTNO01000008">
    <property type="protein sequence ID" value="SIR98707.1"/>
    <property type="molecule type" value="Genomic_DNA"/>
</dbReference>
<protein>
    <submittedName>
        <fullName evidence="3">Uncharacterized protein</fullName>
    </submittedName>
</protein>
<feature type="compositionally biased region" description="Polar residues" evidence="1">
    <location>
        <begin position="238"/>
        <end position="268"/>
    </location>
</feature>
<evidence type="ECO:0000256" key="2">
    <source>
        <dbReference type="SAM" id="Phobius"/>
    </source>
</evidence>
<keyword evidence="4" id="KW-1185">Reference proteome</keyword>
<reference evidence="4" key="1">
    <citation type="submission" date="2017-01" db="EMBL/GenBank/DDBJ databases">
        <authorList>
            <person name="Varghese N."/>
            <person name="Submissions S."/>
        </authorList>
    </citation>
    <scope>NUCLEOTIDE SEQUENCE [LARGE SCALE GENOMIC DNA]</scope>
    <source>
        <strain evidence="4">CGMCC 1.7737</strain>
    </source>
</reference>
<feature type="transmembrane region" description="Helical" evidence="2">
    <location>
        <begin position="297"/>
        <end position="316"/>
    </location>
</feature>
<organism evidence="3 4">
    <name type="scientific">Haladaptatus litoreus</name>
    <dbReference type="NCBI Taxonomy" id="553468"/>
    <lineage>
        <taxon>Archaea</taxon>
        <taxon>Methanobacteriati</taxon>
        <taxon>Methanobacteriota</taxon>
        <taxon>Stenosarchaea group</taxon>
        <taxon>Halobacteria</taxon>
        <taxon>Halobacteriales</taxon>
        <taxon>Haladaptataceae</taxon>
        <taxon>Haladaptatus</taxon>
    </lineage>
</organism>
<keyword evidence="2" id="KW-1133">Transmembrane helix</keyword>
<feature type="compositionally biased region" description="Low complexity" evidence="1">
    <location>
        <begin position="269"/>
        <end position="291"/>
    </location>
</feature>
<evidence type="ECO:0000313" key="3">
    <source>
        <dbReference type="EMBL" id="SIR98707.1"/>
    </source>
</evidence>
<proteinExistence type="predicted"/>
<feature type="region of interest" description="Disordered" evidence="1">
    <location>
        <begin position="238"/>
        <end position="295"/>
    </location>
</feature>
<feature type="transmembrane region" description="Helical" evidence="2">
    <location>
        <begin position="6"/>
        <end position="28"/>
    </location>
</feature>